<dbReference type="InterPro" id="IPR016040">
    <property type="entry name" value="NAD(P)-bd_dom"/>
</dbReference>
<dbReference type="RefSeq" id="WP_229844554.1">
    <property type="nucleotide sequence ID" value="NZ_BMVB01000002.1"/>
</dbReference>
<evidence type="ECO:0000313" key="2">
    <source>
        <dbReference type="EMBL" id="GHC37377.1"/>
    </source>
</evidence>
<accession>A0A918TCA9</accession>
<dbReference type="Pfam" id="PF13460">
    <property type="entry name" value="NAD_binding_10"/>
    <property type="match status" value="1"/>
</dbReference>
<dbReference type="Proteomes" id="UP000646244">
    <property type="component" value="Unassembled WGS sequence"/>
</dbReference>
<dbReference type="Gene3D" id="3.90.25.10">
    <property type="entry name" value="UDP-galactose 4-epimerase, domain 1"/>
    <property type="match status" value="1"/>
</dbReference>
<dbReference type="EMBL" id="BMVB01000002">
    <property type="protein sequence ID" value="GHC37377.1"/>
    <property type="molecule type" value="Genomic_DNA"/>
</dbReference>
<evidence type="ECO:0000313" key="3">
    <source>
        <dbReference type="Proteomes" id="UP000646244"/>
    </source>
</evidence>
<dbReference type="InterPro" id="IPR036291">
    <property type="entry name" value="NAD(P)-bd_dom_sf"/>
</dbReference>
<dbReference type="PANTHER" id="PTHR43162">
    <property type="match status" value="1"/>
</dbReference>
<dbReference type="PANTHER" id="PTHR43162:SF1">
    <property type="entry name" value="PRESTALK A DIFFERENTIATION PROTEIN A"/>
    <property type="match status" value="1"/>
</dbReference>
<dbReference type="Gene3D" id="3.40.50.720">
    <property type="entry name" value="NAD(P)-binding Rossmann-like Domain"/>
    <property type="match status" value="1"/>
</dbReference>
<dbReference type="InterPro" id="IPR051604">
    <property type="entry name" value="Ergot_Alk_Oxidoreductase"/>
</dbReference>
<feature type="domain" description="NAD(P)-binding" evidence="1">
    <location>
        <begin position="9"/>
        <end position="185"/>
    </location>
</feature>
<evidence type="ECO:0000259" key="1">
    <source>
        <dbReference type="Pfam" id="PF13460"/>
    </source>
</evidence>
<dbReference type="AlphaFoldDB" id="A0A918TCA9"/>
<reference evidence="2" key="1">
    <citation type="journal article" date="2014" name="Int. J. Syst. Evol. Microbiol.">
        <title>Complete genome sequence of Corynebacterium casei LMG S-19264T (=DSM 44701T), isolated from a smear-ripened cheese.</title>
        <authorList>
            <consortium name="US DOE Joint Genome Institute (JGI-PGF)"/>
            <person name="Walter F."/>
            <person name="Albersmeier A."/>
            <person name="Kalinowski J."/>
            <person name="Ruckert C."/>
        </authorList>
    </citation>
    <scope>NUCLEOTIDE SEQUENCE</scope>
    <source>
        <strain evidence="2">JCM 4633</strain>
    </source>
</reference>
<name>A0A918TCA9_STRCJ</name>
<organism evidence="2 3">
    <name type="scientific">Streptomyces cinnamoneus</name>
    <name type="common">Streptoverticillium cinnamoneum</name>
    <dbReference type="NCBI Taxonomy" id="53446"/>
    <lineage>
        <taxon>Bacteria</taxon>
        <taxon>Bacillati</taxon>
        <taxon>Actinomycetota</taxon>
        <taxon>Actinomycetes</taxon>
        <taxon>Kitasatosporales</taxon>
        <taxon>Streptomycetaceae</taxon>
        <taxon>Streptomyces</taxon>
        <taxon>Streptomyces cinnamoneus group</taxon>
    </lineage>
</organism>
<gene>
    <name evidence="2" type="ORF">GCM10010507_08480</name>
</gene>
<proteinExistence type="predicted"/>
<reference evidence="2" key="2">
    <citation type="submission" date="2020-09" db="EMBL/GenBank/DDBJ databases">
        <authorList>
            <person name="Sun Q."/>
            <person name="Ohkuma M."/>
        </authorList>
    </citation>
    <scope>NUCLEOTIDE SEQUENCE</scope>
    <source>
        <strain evidence="2">JCM 4633</strain>
    </source>
</reference>
<sequence>MSARILVTGASGTVGGATARLLAAGGHPVRLLGRDAARLPDPGPNGELVTGDFADPAALRAAMSGIEAVLVVTADPRLPGHDANVVRAAQEAGVGRLVKLSALAVAEPGAQDFITRWQREAEERIRACGIAWTMLRPRAFMSNTLAWAEGIRTSGTVRAWPADARAACVDPYDIACVAVRALTEPGHTGRAYALTGPAAVTAREQTEVLARVLGRPLAFEELDADRVRRAAEVRYGAEVARALQESAERRVQGGTSRVEPEAARLLGRPARTYEQWARENAALFAG</sequence>
<protein>
    <submittedName>
        <fullName evidence="2">Nucleotide-diphosphate-sugar epimerase</fullName>
    </submittedName>
</protein>
<comment type="caution">
    <text evidence="2">The sequence shown here is derived from an EMBL/GenBank/DDBJ whole genome shotgun (WGS) entry which is preliminary data.</text>
</comment>
<dbReference type="SUPFAM" id="SSF51735">
    <property type="entry name" value="NAD(P)-binding Rossmann-fold domains"/>
    <property type="match status" value="1"/>
</dbReference>